<reference evidence="2 3" key="1">
    <citation type="submission" date="2024-02" db="EMBL/GenBank/DDBJ databases">
        <title>Chromosome-scale genome assembly of the rough periwinkle Littorina saxatilis.</title>
        <authorList>
            <person name="De Jode A."/>
            <person name="Faria R."/>
            <person name="Formenti G."/>
            <person name="Sims Y."/>
            <person name="Smith T.P."/>
            <person name="Tracey A."/>
            <person name="Wood J.M.D."/>
            <person name="Zagrodzka Z.B."/>
            <person name="Johannesson K."/>
            <person name="Butlin R.K."/>
            <person name="Leder E.H."/>
        </authorList>
    </citation>
    <scope>NUCLEOTIDE SEQUENCE [LARGE SCALE GENOMIC DNA]</scope>
    <source>
        <strain evidence="2">Snail1</strain>
        <tissue evidence="2">Muscle</tissue>
    </source>
</reference>
<proteinExistence type="predicted"/>
<accession>A0AAN9GD39</accession>
<dbReference type="AlphaFoldDB" id="A0AAN9GD39"/>
<gene>
    <name evidence="2" type="ORF">V1264_018697</name>
</gene>
<dbReference type="GO" id="GO:0070419">
    <property type="term" value="C:nonhomologous end joining complex"/>
    <property type="evidence" value="ECO:0007669"/>
    <property type="project" value="TreeGrafter"/>
</dbReference>
<dbReference type="PANTHER" id="PTHR28586">
    <property type="entry name" value="PROTEIN PAXX"/>
    <property type="match status" value="1"/>
</dbReference>
<dbReference type="InterPro" id="IPR027873">
    <property type="entry name" value="PAXX"/>
</dbReference>
<evidence type="ECO:0000313" key="3">
    <source>
        <dbReference type="Proteomes" id="UP001374579"/>
    </source>
</evidence>
<organism evidence="2 3">
    <name type="scientific">Littorina saxatilis</name>
    <dbReference type="NCBI Taxonomy" id="31220"/>
    <lineage>
        <taxon>Eukaryota</taxon>
        <taxon>Metazoa</taxon>
        <taxon>Spiralia</taxon>
        <taxon>Lophotrochozoa</taxon>
        <taxon>Mollusca</taxon>
        <taxon>Gastropoda</taxon>
        <taxon>Caenogastropoda</taxon>
        <taxon>Littorinimorpha</taxon>
        <taxon>Littorinoidea</taxon>
        <taxon>Littorinidae</taxon>
        <taxon>Littorina</taxon>
    </lineage>
</organism>
<dbReference type="Proteomes" id="UP001374579">
    <property type="component" value="Unassembled WGS sequence"/>
</dbReference>
<feature type="region of interest" description="Disordered" evidence="1">
    <location>
        <begin position="175"/>
        <end position="205"/>
    </location>
</feature>
<protein>
    <submittedName>
        <fullName evidence="2">Uncharacterized protein</fullName>
    </submittedName>
</protein>
<comment type="caution">
    <text evidence="2">The sequence shown here is derived from an EMBL/GenBank/DDBJ whole genome shotgun (WGS) entry which is preliminary data.</text>
</comment>
<name>A0AAN9GD39_9CAEN</name>
<sequence length="205" mass="22153">MTDLKSTVKNCGADAIHSVVENGRQKFLCFTRLPEADDVWFVVVSDGVNVWRSEFDEDGMEAQRDLVNISTTEAFLTRFKDGFAAGEVSVARVGTKMSLTIGKGAAAMNLDLYETTAADKKTELQTVLFRLAEQTSTLETKLSAANQSLEKLKAQKTGPSGMNALMDLGAKKIGAQAKAKPRKTGMSVVNPASRKRKAAKGVVFD</sequence>
<dbReference type="GO" id="GO:0005634">
    <property type="term" value="C:nucleus"/>
    <property type="evidence" value="ECO:0007669"/>
    <property type="project" value="TreeGrafter"/>
</dbReference>
<dbReference type="InterPro" id="IPR054134">
    <property type="entry name" value="PAXX_N"/>
</dbReference>
<evidence type="ECO:0000256" key="1">
    <source>
        <dbReference type="SAM" id="MobiDB-lite"/>
    </source>
</evidence>
<dbReference type="GO" id="GO:0060090">
    <property type="term" value="F:molecular adaptor activity"/>
    <property type="evidence" value="ECO:0007669"/>
    <property type="project" value="TreeGrafter"/>
</dbReference>
<dbReference type="PANTHER" id="PTHR28586:SF1">
    <property type="entry name" value="PROTEIN PAXX"/>
    <property type="match status" value="1"/>
</dbReference>
<dbReference type="EMBL" id="JBAMIC010000008">
    <property type="protein sequence ID" value="KAK7103892.1"/>
    <property type="molecule type" value="Genomic_DNA"/>
</dbReference>
<evidence type="ECO:0000313" key="2">
    <source>
        <dbReference type="EMBL" id="KAK7103892.1"/>
    </source>
</evidence>
<dbReference type="GO" id="GO:0035861">
    <property type="term" value="C:site of double-strand break"/>
    <property type="evidence" value="ECO:0007669"/>
    <property type="project" value="TreeGrafter"/>
</dbReference>
<dbReference type="GO" id="GO:0006303">
    <property type="term" value="P:double-strand break repair via nonhomologous end joining"/>
    <property type="evidence" value="ECO:0007669"/>
    <property type="project" value="InterPro"/>
</dbReference>
<dbReference type="CDD" id="cd22286">
    <property type="entry name" value="HD_PAXX_N"/>
    <property type="match status" value="1"/>
</dbReference>
<keyword evidence="3" id="KW-1185">Reference proteome</keyword>
<dbReference type="Pfam" id="PF15384">
    <property type="entry name" value="PAXX"/>
    <property type="match status" value="1"/>
</dbReference>